<dbReference type="STRING" id="1045774.SAMN05421872_101582"/>
<feature type="signal peptide" evidence="1">
    <location>
        <begin position="1"/>
        <end position="29"/>
    </location>
</feature>
<dbReference type="Proteomes" id="UP000199034">
    <property type="component" value="Unassembled WGS sequence"/>
</dbReference>
<dbReference type="InterPro" id="IPR016288">
    <property type="entry name" value="Beta_cellobiohydrolase"/>
</dbReference>
<keyword evidence="1" id="KW-0624">Polysaccharide degradation</keyword>
<evidence type="ECO:0000313" key="3">
    <source>
        <dbReference type="Proteomes" id="UP000199034"/>
    </source>
</evidence>
<dbReference type="AlphaFoldDB" id="A0A1G6JU63"/>
<dbReference type="InterPro" id="IPR036434">
    <property type="entry name" value="Beta_cellobiohydrolase_sf"/>
</dbReference>
<dbReference type="EC" id="3.2.1.-" evidence="1"/>
<proteinExistence type="inferred from homology"/>
<gene>
    <name evidence="2" type="ORF">SAMN05421872_101582</name>
</gene>
<dbReference type="PRINTS" id="PR00733">
    <property type="entry name" value="GLHYDRLASE6"/>
</dbReference>
<sequence>MTRRSRRTAGLLALATVVAALVAGPTSSASSVSPPAPKTLQKARVAAPEVWQQAQQAHAENPTNPLAGRLWGVYDGPQEHVSASYQRSTGTARELLGKIALRPKTKWYGAWVPDTSIRDQVTKWIASSQEGDPDKLVQIAVFRMKPWEGEACQRRSTAAEKRSYKRWMRELAVGIGSTPMAVVMQPDMPFLWCSPDKAAKARLMTWATQLLSALPRTNVYLDAGAADWCQNGRGGNPETCAQLLKATGVKYARGFALDSTHYNGPVENIRHGVRIAEILRRDGFGTKHFIVETAKSGRPMSWSQVIPAKGSTINDNARVCTRITMKRCVTLGIPPTARPASAEYGLPADVRKAAATYVDGFVWFGRPWLYNQADPFVRSRAIAMARTTPWPLPAL</sequence>
<dbReference type="RefSeq" id="WP_170866914.1">
    <property type="nucleotide sequence ID" value="NZ_FMZM01000001.1"/>
</dbReference>
<reference evidence="2 3" key="1">
    <citation type="submission" date="2016-10" db="EMBL/GenBank/DDBJ databases">
        <authorList>
            <person name="de Groot N.N."/>
        </authorList>
    </citation>
    <scope>NUCLEOTIDE SEQUENCE [LARGE SCALE GENOMIC DNA]</scope>
    <source>
        <strain evidence="2 3">CGMCC 4.6858</strain>
    </source>
</reference>
<evidence type="ECO:0000256" key="1">
    <source>
        <dbReference type="RuleBase" id="RU361186"/>
    </source>
</evidence>
<dbReference type="PANTHER" id="PTHR34876">
    <property type="match status" value="1"/>
</dbReference>
<keyword evidence="1 2" id="KW-0378">Hydrolase</keyword>
<dbReference type="GO" id="GO:0004553">
    <property type="term" value="F:hydrolase activity, hydrolyzing O-glycosyl compounds"/>
    <property type="evidence" value="ECO:0007669"/>
    <property type="project" value="InterPro"/>
</dbReference>
<dbReference type="SUPFAM" id="SSF51989">
    <property type="entry name" value="Glycosyl hydrolases family 6, cellulases"/>
    <property type="match status" value="1"/>
</dbReference>
<keyword evidence="1" id="KW-0119">Carbohydrate metabolism</keyword>
<dbReference type="GO" id="GO:0030245">
    <property type="term" value="P:cellulose catabolic process"/>
    <property type="evidence" value="ECO:0007669"/>
    <property type="project" value="UniProtKB-KW"/>
</dbReference>
<keyword evidence="3" id="KW-1185">Reference proteome</keyword>
<protein>
    <recommendedName>
        <fullName evidence="1">Glucanase</fullName>
        <ecNumber evidence="1">3.2.1.-</ecNumber>
    </recommendedName>
</protein>
<keyword evidence="1" id="KW-0326">Glycosidase</keyword>
<dbReference type="Gene3D" id="3.20.20.40">
    <property type="entry name" value="1, 4-beta cellobiohydrolase"/>
    <property type="match status" value="1"/>
</dbReference>
<feature type="chain" id="PRO_5031676373" description="Glucanase" evidence="1">
    <location>
        <begin position="30"/>
        <end position="395"/>
    </location>
</feature>
<dbReference type="EMBL" id="FMZM01000001">
    <property type="protein sequence ID" value="SDC22208.1"/>
    <property type="molecule type" value="Genomic_DNA"/>
</dbReference>
<name>A0A1G6JU63_9ACTN</name>
<dbReference type="PANTHER" id="PTHR34876:SF4">
    <property type="entry name" value="1,4-BETA-D-GLUCAN CELLOBIOHYDROLASE C-RELATED"/>
    <property type="match status" value="1"/>
</dbReference>
<accession>A0A1G6JU63</accession>
<dbReference type="Pfam" id="PF01341">
    <property type="entry name" value="Glyco_hydro_6"/>
    <property type="match status" value="1"/>
</dbReference>
<keyword evidence="1" id="KW-0732">Signal</keyword>
<comment type="similarity">
    <text evidence="1">Belongs to the glycosyl hydrolase family 6.</text>
</comment>
<organism evidence="2 3">
    <name type="scientific">Nocardioides lianchengensis</name>
    <dbReference type="NCBI Taxonomy" id="1045774"/>
    <lineage>
        <taxon>Bacteria</taxon>
        <taxon>Bacillati</taxon>
        <taxon>Actinomycetota</taxon>
        <taxon>Actinomycetes</taxon>
        <taxon>Propionibacteriales</taxon>
        <taxon>Nocardioidaceae</taxon>
        <taxon>Nocardioides</taxon>
    </lineage>
</organism>
<keyword evidence="1" id="KW-0136">Cellulose degradation</keyword>
<evidence type="ECO:0000313" key="2">
    <source>
        <dbReference type="EMBL" id="SDC22208.1"/>
    </source>
</evidence>